<dbReference type="InterPro" id="IPR008323">
    <property type="entry name" value="UCP033563"/>
</dbReference>
<evidence type="ECO:0000313" key="1">
    <source>
        <dbReference type="EMBL" id="GAA5156837.1"/>
    </source>
</evidence>
<dbReference type="RefSeq" id="WP_345464659.1">
    <property type="nucleotide sequence ID" value="NZ_BAABKG010000008.1"/>
</dbReference>
<gene>
    <name evidence="1" type="ORF">GCM10023340_45750</name>
</gene>
<dbReference type="Proteomes" id="UP001500221">
    <property type="component" value="Unassembled WGS sequence"/>
</dbReference>
<keyword evidence="2" id="KW-1185">Reference proteome</keyword>
<name>A0ABP9Q544_9ACTN</name>
<organism evidence="1 2">
    <name type="scientific">Nocardioides marinquilinus</name>
    <dbReference type="NCBI Taxonomy" id="1210400"/>
    <lineage>
        <taxon>Bacteria</taxon>
        <taxon>Bacillati</taxon>
        <taxon>Actinomycetota</taxon>
        <taxon>Actinomycetes</taxon>
        <taxon>Propionibacteriales</taxon>
        <taxon>Nocardioidaceae</taxon>
        <taxon>Nocardioides</taxon>
    </lineage>
</organism>
<protein>
    <submittedName>
        <fullName evidence="1">DUF1015 domain-containing protein</fullName>
    </submittedName>
</protein>
<proteinExistence type="predicted"/>
<sequence length="380" mass="40802">MESAAVVTPPYAAGPLRLAPFRAIRLAPARVGDPASARALARPYRDVAKRLRQWEERGQLVRDAEPALYLHEYTASGITVRALVGTVDVSRRATGTTPRAILPHEGIYPAQADDLADRMEQMQVNPAPILLVQHSPAPLRALLAQVRADAPADHQFTDRVDHAHRIWAITDDQVLCRVDELLGPTSAVIADGHHRYAAYLRLQQRAPGGPADRGLAMVVDQDDTPLFLGAIHRVLVGTSVRDVASAAASLGISAWPAAPDDAVAALGPGHLVATDGESWLVVRVEPAGDQVEVEVLHDALVPALGHGPTRISYHHSVTDTLEHVTPRHGTAVLLPAPTVDQVQGVVEAGRLFPEKATSFQPKPAFGAFIRSWRDEPPAPS</sequence>
<accession>A0ABP9Q544</accession>
<dbReference type="EMBL" id="BAABKG010000008">
    <property type="protein sequence ID" value="GAA5156837.1"/>
    <property type="molecule type" value="Genomic_DNA"/>
</dbReference>
<dbReference type="Pfam" id="PF06245">
    <property type="entry name" value="DUF1015"/>
    <property type="match status" value="1"/>
</dbReference>
<evidence type="ECO:0000313" key="2">
    <source>
        <dbReference type="Proteomes" id="UP001500221"/>
    </source>
</evidence>
<dbReference type="PANTHER" id="PTHR36454:SF1">
    <property type="entry name" value="DUF1015 DOMAIN-CONTAINING PROTEIN"/>
    <property type="match status" value="1"/>
</dbReference>
<dbReference type="PANTHER" id="PTHR36454">
    <property type="entry name" value="LMO2823 PROTEIN"/>
    <property type="match status" value="1"/>
</dbReference>
<comment type="caution">
    <text evidence="1">The sequence shown here is derived from an EMBL/GenBank/DDBJ whole genome shotgun (WGS) entry which is preliminary data.</text>
</comment>
<reference evidence="2" key="1">
    <citation type="journal article" date="2019" name="Int. J. Syst. Evol. Microbiol.">
        <title>The Global Catalogue of Microorganisms (GCM) 10K type strain sequencing project: providing services to taxonomists for standard genome sequencing and annotation.</title>
        <authorList>
            <consortium name="The Broad Institute Genomics Platform"/>
            <consortium name="The Broad Institute Genome Sequencing Center for Infectious Disease"/>
            <person name="Wu L."/>
            <person name="Ma J."/>
        </authorList>
    </citation>
    <scope>NUCLEOTIDE SEQUENCE [LARGE SCALE GENOMIC DNA]</scope>
    <source>
        <strain evidence="2">JCM 18459</strain>
    </source>
</reference>